<keyword evidence="3" id="KW-1185">Reference proteome</keyword>
<reference evidence="2 3" key="1">
    <citation type="journal article" date="2018" name="ISME J.">
        <title>Endosymbiont genomes yield clues of tubeworm success.</title>
        <authorList>
            <person name="Li Y."/>
            <person name="Liles M.R."/>
            <person name="Halanych K.M."/>
        </authorList>
    </citation>
    <scope>NUCLEOTIDE SEQUENCE [LARGE SCALE GENOMIC DNA]</scope>
    <source>
        <strain evidence="2">A1464</strain>
    </source>
</reference>
<accession>A0A370DEA7</accession>
<dbReference type="Gene3D" id="3.40.50.300">
    <property type="entry name" value="P-loop containing nucleotide triphosphate hydrolases"/>
    <property type="match status" value="1"/>
</dbReference>
<dbReference type="EMBL" id="QFXC01000011">
    <property type="protein sequence ID" value="RDH82637.1"/>
    <property type="molecule type" value="Genomic_DNA"/>
</dbReference>
<dbReference type="Proteomes" id="UP000254266">
    <property type="component" value="Unassembled WGS sequence"/>
</dbReference>
<dbReference type="Gene3D" id="3.30.70.1070">
    <property type="entry name" value="Sporulation related repeat"/>
    <property type="match status" value="1"/>
</dbReference>
<dbReference type="InterPro" id="IPR027417">
    <property type="entry name" value="P-loop_NTPase"/>
</dbReference>
<proteinExistence type="predicted"/>
<sequence length="479" mass="54294">MYLEHFGLKRPPFKITPDTSMFYSGNKRGAALEALKYAISSGEGIIKVVGEVGSGKTMLCRMLEVELGDEIEVVYIANPSLSPENILHVIAFELKLDITSESSKLEVMQTLQNYLLEKHAKNKQVVVFVEEAQGMPIETLEEIRLLSNLETNDDKLLQMVLFGQPELDEKLRNNSIRQLKERITQNFYLDPFPARDVYNYLNFRMRAVGYRGPDLFSPKIANNIERKSNGLTRRINILADKSLLAAFSDGGHDIQSKHINLAAKDSDFGQEIRWQPAAKALAAISIILSAIWVGTMLPNVMNSEINSSSTEVAEIPSNKTDIKLQKTITVNKTSQQVKTIAINTQPTSQPEIMTQAIAITPTENILSQRLQETNSWIQNAVDENFTIQLILLDSNLENDALRFLDKTSRYLNLQDVYIYKVSIRGRMFYSVLYSEYTERNQAVNQLQQLPPRLKKSGPYLRTIRGIKADIQKTRQQGNF</sequence>
<dbReference type="PANTHER" id="PTHR35894">
    <property type="entry name" value="GENERAL SECRETION PATHWAY PROTEIN A-RELATED"/>
    <property type="match status" value="1"/>
</dbReference>
<gene>
    <name evidence="2" type="ORF">DIZ80_10170</name>
</gene>
<name>A0A370DEA7_9GAMM</name>
<dbReference type="InterPro" id="IPR036680">
    <property type="entry name" value="SPOR-like_sf"/>
</dbReference>
<dbReference type="InterPro" id="IPR052026">
    <property type="entry name" value="ExeA_AAA_ATPase_DNA-bind"/>
</dbReference>
<comment type="caution">
    <text evidence="2">The sequence shown here is derived from an EMBL/GenBank/DDBJ whole genome shotgun (WGS) entry which is preliminary data.</text>
</comment>
<organism evidence="2 3">
    <name type="scientific">endosymbiont of Galathealinum brachiosum</name>
    <dbReference type="NCBI Taxonomy" id="2200906"/>
    <lineage>
        <taxon>Bacteria</taxon>
        <taxon>Pseudomonadati</taxon>
        <taxon>Pseudomonadota</taxon>
        <taxon>Gammaproteobacteria</taxon>
        <taxon>sulfur-oxidizing symbionts</taxon>
    </lineage>
</organism>
<dbReference type="AlphaFoldDB" id="A0A370DEA7"/>
<evidence type="ECO:0000259" key="1">
    <source>
        <dbReference type="Pfam" id="PF13401"/>
    </source>
</evidence>
<dbReference type="SUPFAM" id="SSF52540">
    <property type="entry name" value="P-loop containing nucleoside triphosphate hydrolases"/>
    <property type="match status" value="1"/>
</dbReference>
<dbReference type="InterPro" id="IPR049945">
    <property type="entry name" value="AAA_22"/>
</dbReference>
<dbReference type="Pfam" id="PF13401">
    <property type="entry name" value="AAA_22"/>
    <property type="match status" value="1"/>
</dbReference>
<evidence type="ECO:0000313" key="3">
    <source>
        <dbReference type="Proteomes" id="UP000254266"/>
    </source>
</evidence>
<dbReference type="GO" id="GO:0016887">
    <property type="term" value="F:ATP hydrolysis activity"/>
    <property type="evidence" value="ECO:0007669"/>
    <property type="project" value="InterPro"/>
</dbReference>
<feature type="domain" description="ORC1/DEAH AAA+ ATPase" evidence="1">
    <location>
        <begin position="41"/>
        <end position="171"/>
    </location>
</feature>
<dbReference type="PANTHER" id="PTHR35894:SF1">
    <property type="entry name" value="PHOSPHORIBULOKINASE _ URIDINE KINASE FAMILY"/>
    <property type="match status" value="1"/>
</dbReference>
<dbReference type="GO" id="GO:0042834">
    <property type="term" value="F:peptidoglycan binding"/>
    <property type="evidence" value="ECO:0007669"/>
    <property type="project" value="InterPro"/>
</dbReference>
<evidence type="ECO:0000313" key="2">
    <source>
        <dbReference type="EMBL" id="RDH82637.1"/>
    </source>
</evidence>
<protein>
    <submittedName>
        <fullName evidence="2">General secretion pathway protein</fullName>
    </submittedName>
</protein>